<dbReference type="AlphaFoldDB" id="A0AA40A178"/>
<feature type="compositionally biased region" description="Low complexity" evidence="1">
    <location>
        <begin position="61"/>
        <end position="84"/>
    </location>
</feature>
<gene>
    <name evidence="2" type="ORF">B0H67DRAFT_310724</name>
</gene>
<name>A0AA40A178_9PEZI</name>
<dbReference type="EMBL" id="JAUKUA010000006">
    <property type="protein sequence ID" value="KAK0707426.1"/>
    <property type="molecule type" value="Genomic_DNA"/>
</dbReference>
<feature type="region of interest" description="Disordered" evidence="1">
    <location>
        <begin position="52"/>
        <end position="106"/>
    </location>
</feature>
<feature type="compositionally biased region" description="Polar residues" evidence="1">
    <location>
        <begin position="1"/>
        <end position="13"/>
    </location>
</feature>
<evidence type="ECO:0000313" key="3">
    <source>
        <dbReference type="Proteomes" id="UP001172102"/>
    </source>
</evidence>
<dbReference type="Proteomes" id="UP001172102">
    <property type="component" value="Unassembled WGS sequence"/>
</dbReference>
<accession>A0AA40A178</accession>
<keyword evidence="3" id="KW-1185">Reference proteome</keyword>
<evidence type="ECO:0000313" key="2">
    <source>
        <dbReference type="EMBL" id="KAK0707426.1"/>
    </source>
</evidence>
<organism evidence="2 3">
    <name type="scientific">Lasiosphaeris hirsuta</name>
    <dbReference type="NCBI Taxonomy" id="260670"/>
    <lineage>
        <taxon>Eukaryota</taxon>
        <taxon>Fungi</taxon>
        <taxon>Dikarya</taxon>
        <taxon>Ascomycota</taxon>
        <taxon>Pezizomycotina</taxon>
        <taxon>Sordariomycetes</taxon>
        <taxon>Sordariomycetidae</taxon>
        <taxon>Sordariales</taxon>
        <taxon>Lasiosphaeriaceae</taxon>
        <taxon>Lasiosphaeris</taxon>
    </lineage>
</organism>
<protein>
    <submittedName>
        <fullName evidence="2">Uncharacterized protein</fullName>
    </submittedName>
</protein>
<feature type="region of interest" description="Disordered" evidence="1">
    <location>
        <begin position="1"/>
        <end position="26"/>
    </location>
</feature>
<reference evidence="2" key="1">
    <citation type="submission" date="2023-06" db="EMBL/GenBank/DDBJ databases">
        <title>Genome-scale phylogeny and comparative genomics of the fungal order Sordariales.</title>
        <authorList>
            <consortium name="Lawrence Berkeley National Laboratory"/>
            <person name="Hensen N."/>
            <person name="Bonometti L."/>
            <person name="Westerberg I."/>
            <person name="Brannstrom I.O."/>
            <person name="Guillou S."/>
            <person name="Cros-Aarteil S."/>
            <person name="Calhoun S."/>
            <person name="Haridas S."/>
            <person name="Kuo A."/>
            <person name="Mondo S."/>
            <person name="Pangilinan J."/>
            <person name="Riley R."/>
            <person name="Labutti K."/>
            <person name="Andreopoulos B."/>
            <person name="Lipzen A."/>
            <person name="Chen C."/>
            <person name="Yanf M."/>
            <person name="Daum C."/>
            <person name="Ng V."/>
            <person name="Clum A."/>
            <person name="Steindorff A."/>
            <person name="Ohm R."/>
            <person name="Martin F."/>
            <person name="Silar P."/>
            <person name="Natvig D."/>
            <person name="Lalanne C."/>
            <person name="Gautier V."/>
            <person name="Ament-Velasquez S.L."/>
            <person name="Kruys A."/>
            <person name="Hutchinson M.I."/>
            <person name="Powell A.J."/>
            <person name="Barry K."/>
            <person name="Miller A.N."/>
            <person name="Grigoriev I.V."/>
            <person name="Debuchy R."/>
            <person name="Gladieux P."/>
            <person name="Thoren M.H."/>
            <person name="Johannesson H."/>
        </authorList>
    </citation>
    <scope>NUCLEOTIDE SEQUENCE</scope>
    <source>
        <strain evidence="2">SMH4607-1</strain>
    </source>
</reference>
<evidence type="ECO:0000256" key="1">
    <source>
        <dbReference type="SAM" id="MobiDB-lite"/>
    </source>
</evidence>
<comment type="caution">
    <text evidence="2">The sequence shown here is derived from an EMBL/GenBank/DDBJ whole genome shotgun (WGS) entry which is preliminary data.</text>
</comment>
<proteinExistence type="predicted"/>
<sequence length="212" mass="23277">MSNQVTPGTTQKRPPNPSLPQWPVRNELSPFPLELPAFDLFRWGLRDKCLQRHPGKSPFASRRPTTSRSCRPPSSGSSPSSPRPELAQPQDAPTGGGIAPRGTRSGEAWGYRPLDWTRALGTLLSALVPLPTRYSRVPSLVLPSCPASNPQRPRGPGVFHIAVFLPMAADEGSRPHLAHHHHGSALRLGRRHYTQQTPHWGVSRPFGVPCWA</sequence>